<comment type="caution">
    <text evidence="2">The sequence shown here is derived from an EMBL/GenBank/DDBJ whole genome shotgun (WGS) entry which is preliminary data.</text>
</comment>
<evidence type="ECO:0000313" key="3">
    <source>
        <dbReference type="Proteomes" id="UP001501576"/>
    </source>
</evidence>
<keyword evidence="1" id="KW-0812">Transmembrane</keyword>
<keyword evidence="3" id="KW-1185">Reference proteome</keyword>
<feature type="transmembrane region" description="Helical" evidence="1">
    <location>
        <begin position="12"/>
        <end position="29"/>
    </location>
</feature>
<sequence length="119" mass="12882">MPALRNVPIRAVPVVVTLALVVLLFHGGMDPGWRRFRPNAGAVVACRCRSAEPRLGSGPGCARSSSPLLADCGYDHDKCRRPVWALGEKPLSLIGIRDLRPCPWTLRPCAASSQLVIML</sequence>
<proteinExistence type="predicted"/>
<dbReference type="EMBL" id="BAAABZ010000058">
    <property type="protein sequence ID" value="GAA0549208.1"/>
    <property type="molecule type" value="Genomic_DNA"/>
</dbReference>
<keyword evidence="1" id="KW-1133">Transmembrane helix</keyword>
<keyword evidence="1" id="KW-0472">Membrane</keyword>
<organism evidence="2 3">
    <name type="scientific">Streptomyces mordarskii</name>
    <dbReference type="NCBI Taxonomy" id="1226758"/>
    <lineage>
        <taxon>Bacteria</taxon>
        <taxon>Bacillati</taxon>
        <taxon>Actinomycetota</taxon>
        <taxon>Actinomycetes</taxon>
        <taxon>Kitasatosporales</taxon>
        <taxon>Streptomycetaceae</taxon>
        <taxon>Streptomyces</taxon>
    </lineage>
</organism>
<evidence type="ECO:0000256" key="1">
    <source>
        <dbReference type="SAM" id="Phobius"/>
    </source>
</evidence>
<name>A0ABN1DPZ9_9ACTN</name>
<evidence type="ECO:0000313" key="2">
    <source>
        <dbReference type="EMBL" id="GAA0549208.1"/>
    </source>
</evidence>
<accession>A0ABN1DPZ9</accession>
<reference evidence="2 3" key="1">
    <citation type="journal article" date="2019" name="Int. J. Syst. Evol. Microbiol.">
        <title>The Global Catalogue of Microorganisms (GCM) 10K type strain sequencing project: providing services to taxonomists for standard genome sequencing and annotation.</title>
        <authorList>
            <consortium name="The Broad Institute Genomics Platform"/>
            <consortium name="The Broad Institute Genome Sequencing Center for Infectious Disease"/>
            <person name="Wu L."/>
            <person name="Ma J."/>
        </authorList>
    </citation>
    <scope>NUCLEOTIDE SEQUENCE [LARGE SCALE GENOMIC DNA]</scope>
    <source>
        <strain evidence="2 3">JCM 5052</strain>
    </source>
</reference>
<gene>
    <name evidence="2" type="ORF">GCM10010390_59220</name>
</gene>
<protein>
    <submittedName>
        <fullName evidence="2">Uncharacterized protein</fullName>
    </submittedName>
</protein>
<dbReference type="Proteomes" id="UP001501576">
    <property type="component" value="Unassembled WGS sequence"/>
</dbReference>